<evidence type="ECO:0000256" key="2">
    <source>
        <dbReference type="SAM" id="Phobius"/>
    </source>
</evidence>
<protein>
    <submittedName>
        <fullName evidence="3">Uncharacterized protein</fullName>
    </submittedName>
</protein>
<name>A0A9N9RVU7_9DIPT</name>
<dbReference type="EMBL" id="OU895878">
    <property type="protein sequence ID" value="CAG9804334.1"/>
    <property type="molecule type" value="Genomic_DNA"/>
</dbReference>
<dbReference type="OrthoDB" id="6424379at2759"/>
<keyword evidence="2" id="KW-1133">Transmembrane helix</keyword>
<sequence length="428" mass="48624">MWKKFDMDFKMECDMECGFSSPPEFNLPPPPLPPFLKELPKCSEASSSDYEMCSLIPYVDFDYNNSSMQASAMILLCSVLILIFIFVSSIFIWKHKRKSKDSVPYKASSSTGSPMDPSIVFNGYENPDAFMIRYKTLERQQQHFNMLQPKTVHYPSGFPMPQTPPVFICSSPGPDPYESNDNLYEELDQPDSQSDMSHNDSHRTIPHTVPADRMSDNLNSSADTASVTDEIANNNEIATSSSNTNTTNSLCNRNMTVAVASGVNENEVERRNHINVQMSNTAFSVATIFRDRNNMRFGRQHQQHHQHPATTTRANANYYAPSHNMTMNINGVSSNRVNISDSNCQFLTNPRAMHCWGNTAQYEPVLPSVYNSQCLASNNYHHHQNGSNETQHFATTRSFNSLRSPHHINQNTISSTKNLWSWFRRVRT</sequence>
<proteinExistence type="predicted"/>
<organism evidence="3 4">
    <name type="scientific">Chironomus riparius</name>
    <dbReference type="NCBI Taxonomy" id="315576"/>
    <lineage>
        <taxon>Eukaryota</taxon>
        <taxon>Metazoa</taxon>
        <taxon>Ecdysozoa</taxon>
        <taxon>Arthropoda</taxon>
        <taxon>Hexapoda</taxon>
        <taxon>Insecta</taxon>
        <taxon>Pterygota</taxon>
        <taxon>Neoptera</taxon>
        <taxon>Endopterygota</taxon>
        <taxon>Diptera</taxon>
        <taxon>Nematocera</taxon>
        <taxon>Chironomoidea</taxon>
        <taxon>Chironomidae</taxon>
        <taxon>Chironominae</taxon>
        <taxon>Chironomus</taxon>
    </lineage>
</organism>
<keyword evidence="2" id="KW-0812">Transmembrane</keyword>
<dbReference type="AlphaFoldDB" id="A0A9N9RVU7"/>
<reference evidence="3" key="2">
    <citation type="submission" date="2022-10" db="EMBL/GenBank/DDBJ databases">
        <authorList>
            <consortium name="ENA_rothamsted_submissions"/>
            <consortium name="culmorum"/>
            <person name="King R."/>
        </authorList>
    </citation>
    <scope>NUCLEOTIDE SEQUENCE</scope>
</reference>
<dbReference type="Proteomes" id="UP001153620">
    <property type="component" value="Chromosome 2"/>
</dbReference>
<evidence type="ECO:0000256" key="1">
    <source>
        <dbReference type="SAM" id="MobiDB-lite"/>
    </source>
</evidence>
<keyword evidence="2" id="KW-0472">Membrane</keyword>
<accession>A0A9N9RVU7</accession>
<feature type="region of interest" description="Disordered" evidence="1">
    <location>
        <begin position="186"/>
        <end position="223"/>
    </location>
</feature>
<evidence type="ECO:0000313" key="3">
    <source>
        <dbReference type="EMBL" id="CAG9804334.1"/>
    </source>
</evidence>
<reference evidence="3" key="1">
    <citation type="submission" date="2022-01" db="EMBL/GenBank/DDBJ databases">
        <authorList>
            <person name="King R."/>
        </authorList>
    </citation>
    <scope>NUCLEOTIDE SEQUENCE</scope>
</reference>
<evidence type="ECO:0000313" key="4">
    <source>
        <dbReference type="Proteomes" id="UP001153620"/>
    </source>
</evidence>
<keyword evidence="4" id="KW-1185">Reference proteome</keyword>
<feature type="transmembrane region" description="Helical" evidence="2">
    <location>
        <begin position="70"/>
        <end position="93"/>
    </location>
</feature>
<gene>
    <name evidence="3" type="ORF">CHIRRI_LOCUS7225</name>
</gene>